<keyword evidence="1" id="KW-0175">Coiled coil</keyword>
<name>A0A1H1LIF2_9MICO</name>
<sequence>MPDGLFWVPSLVVFGGAAIALVAGVVGFRRLGVRREAKDVDAARALETSAKARLVRADEAVRDAEQEVRFAEAQFGAQASREFASTVDRARGWLREAFLLQQRLDDAEPHTAAERRSWSWRIASLCDSVERLLAEAGSGLAGRRAAERGAAADAPALRERAERLARRRADGAAALDRLGTRFSAAALAGAHGALNRAGRDLDRVDSALDEAASRLDGGAGLPVADLLERATHALDRAEGELTAVERVELDLAQATTDAAAEAAALDSDLVAARRERDAATDPDAASALSVAIGDVSPLLVGREDRAGDPFAERDRLRAARDRLEVARSGTRRAEQRLDGARGALPGAIAIAESQIAVAHSAMERARAFAGADARTRLAEAERQLGIARREADPVAALDAARRAAARASDAEALAHYAALHR</sequence>
<keyword evidence="2" id="KW-0812">Transmembrane</keyword>
<evidence type="ECO:0000313" key="3">
    <source>
        <dbReference type="EMBL" id="MCP2368525.1"/>
    </source>
</evidence>
<reference evidence="5" key="2">
    <citation type="submission" date="2016-10" db="EMBL/GenBank/DDBJ databases">
        <authorList>
            <person name="Varghese N."/>
            <person name="Submissions S."/>
        </authorList>
    </citation>
    <scope>NUCLEOTIDE SEQUENCE [LARGE SCALE GENOMIC DNA]</scope>
    <source>
        <strain evidence="5">CPCC 202695</strain>
    </source>
</reference>
<evidence type="ECO:0000313" key="5">
    <source>
        <dbReference type="Proteomes" id="UP000199482"/>
    </source>
</evidence>
<evidence type="ECO:0000256" key="2">
    <source>
        <dbReference type="SAM" id="Phobius"/>
    </source>
</evidence>
<dbReference type="EMBL" id="SODL02000005">
    <property type="protein sequence ID" value="MCP2368525.1"/>
    <property type="molecule type" value="Genomic_DNA"/>
</dbReference>
<gene>
    <name evidence="3" type="ORF">BCL57_002701</name>
    <name evidence="4" type="ORF">SAMN04489721_0154</name>
</gene>
<keyword evidence="2" id="KW-0472">Membrane</keyword>
<keyword evidence="6" id="KW-1185">Reference proteome</keyword>
<dbReference type="Proteomes" id="UP000199482">
    <property type="component" value="Chromosome I"/>
</dbReference>
<dbReference type="EMBL" id="LT629755">
    <property type="protein sequence ID" value="SDR74308.1"/>
    <property type="molecule type" value="Genomic_DNA"/>
</dbReference>
<dbReference type="AlphaFoldDB" id="A0A1H1LIF2"/>
<evidence type="ECO:0000256" key="1">
    <source>
        <dbReference type="SAM" id="Coils"/>
    </source>
</evidence>
<evidence type="ECO:0000313" key="6">
    <source>
        <dbReference type="Proteomes" id="UP000893823"/>
    </source>
</evidence>
<dbReference type="RefSeq" id="WP_092668446.1">
    <property type="nucleotide sequence ID" value="NZ_BMDN01000005.1"/>
</dbReference>
<accession>A0A1H1LIF2</accession>
<protein>
    <submittedName>
        <fullName evidence="3">Nucleic acid-binding Zn-ribbon protein</fullName>
    </submittedName>
</protein>
<feature type="transmembrane region" description="Helical" evidence="2">
    <location>
        <begin position="6"/>
        <end position="28"/>
    </location>
</feature>
<evidence type="ECO:0000313" key="4">
    <source>
        <dbReference type="EMBL" id="SDR74308.1"/>
    </source>
</evidence>
<feature type="coiled-coil region" evidence="1">
    <location>
        <begin position="47"/>
        <end position="74"/>
    </location>
</feature>
<proteinExistence type="predicted"/>
<dbReference type="Proteomes" id="UP000893823">
    <property type="component" value="Unassembled WGS sequence"/>
</dbReference>
<dbReference type="STRING" id="589382.SAMN04489721_0154"/>
<organism evidence="4 5">
    <name type="scientific">Agromyces flavus</name>
    <dbReference type="NCBI Taxonomy" id="589382"/>
    <lineage>
        <taxon>Bacteria</taxon>
        <taxon>Bacillati</taxon>
        <taxon>Actinomycetota</taxon>
        <taxon>Actinomycetes</taxon>
        <taxon>Micrococcales</taxon>
        <taxon>Microbacteriaceae</taxon>
        <taxon>Agromyces</taxon>
    </lineage>
</organism>
<reference evidence="3" key="3">
    <citation type="submission" date="2022-06" db="EMBL/GenBank/DDBJ databases">
        <title>Genomic Encyclopedia of Type Strains, Phase III (KMG-III): the genomes of soil and plant-associated and newly described type strains.</title>
        <authorList>
            <person name="Whitman W."/>
        </authorList>
    </citation>
    <scope>NUCLEOTIDE SEQUENCE</scope>
    <source>
        <strain evidence="3">CPCC 202695</strain>
    </source>
</reference>
<reference evidence="4" key="1">
    <citation type="submission" date="2016-10" db="EMBL/GenBank/DDBJ databases">
        <authorList>
            <person name="de Groot N.N."/>
        </authorList>
    </citation>
    <scope>NUCLEOTIDE SEQUENCE [LARGE SCALE GENOMIC DNA]</scope>
    <source>
        <strain evidence="4">CPCC 202695</strain>
    </source>
</reference>
<keyword evidence="2" id="KW-1133">Transmembrane helix</keyword>